<organism evidence="1 2">
    <name type="scientific">Streptomonospora halophila</name>
    <dbReference type="NCBI Taxonomy" id="427369"/>
    <lineage>
        <taxon>Bacteria</taxon>
        <taxon>Bacillati</taxon>
        <taxon>Actinomycetota</taxon>
        <taxon>Actinomycetes</taxon>
        <taxon>Streptosporangiales</taxon>
        <taxon>Nocardiopsidaceae</taxon>
        <taxon>Streptomonospora</taxon>
    </lineage>
</organism>
<accession>A0ABP9GCF7</accession>
<evidence type="ECO:0000313" key="2">
    <source>
        <dbReference type="Proteomes" id="UP001499993"/>
    </source>
</evidence>
<gene>
    <name evidence="1" type="ORF">GCM10023224_17290</name>
</gene>
<name>A0ABP9GCF7_9ACTN</name>
<dbReference type="RefSeq" id="WP_345556168.1">
    <property type="nucleotide sequence ID" value="NZ_BAABIK010000007.1"/>
</dbReference>
<proteinExistence type="predicted"/>
<comment type="caution">
    <text evidence="1">The sequence shown here is derived from an EMBL/GenBank/DDBJ whole genome shotgun (WGS) entry which is preliminary data.</text>
</comment>
<reference evidence="2" key="1">
    <citation type="journal article" date="2019" name="Int. J. Syst. Evol. Microbiol.">
        <title>The Global Catalogue of Microorganisms (GCM) 10K type strain sequencing project: providing services to taxonomists for standard genome sequencing and annotation.</title>
        <authorList>
            <consortium name="The Broad Institute Genomics Platform"/>
            <consortium name="The Broad Institute Genome Sequencing Center for Infectious Disease"/>
            <person name="Wu L."/>
            <person name="Ma J."/>
        </authorList>
    </citation>
    <scope>NUCLEOTIDE SEQUENCE [LARGE SCALE GENOMIC DNA]</scope>
    <source>
        <strain evidence="2">JCM 18123</strain>
    </source>
</reference>
<dbReference type="Proteomes" id="UP001499993">
    <property type="component" value="Unassembled WGS sequence"/>
</dbReference>
<sequence length="125" mass="13680">MRVEPLPPYEQSAMRSPGVAHRWPSDETYLGWIELAVRNENVLGELLAGSGADGLARQIRAVHTYPIREVYTIISAGRPTEVGLRGYPAVQTIAAAGAGNQHSREVLDLLFGDAAHGLDRLRRHT</sequence>
<evidence type="ECO:0000313" key="1">
    <source>
        <dbReference type="EMBL" id="GAA4936887.1"/>
    </source>
</evidence>
<protein>
    <submittedName>
        <fullName evidence="1">Uncharacterized protein</fullName>
    </submittedName>
</protein>
<keyword evidence="2" id="KW-1185">Reference proteome</keyword>
<dbReference type="EMBL" id="BAABIK010000007">
    <property type="protein sequence ID" value="GAA4936887.1"/>
    <property type="molecule type" value="Genomic_DNA"/>
</dbReference>